<dbReference type="InterPro" id="IPR003439">
    <property type="entry name" value="ABC_transporter-like_ATP-bd"/>
</dbReference>
<keyword evidence="9" id="KW-1185">Reference proteome</keyword>
<dbReference type="Proteomes" id="UP000826616">
    <property type="component" value="Chromosome"/>
</dbReference>
<dbReference type="GeneID" id="97141303"/>
<dbReference type="GO" id="GO:0016887">
    <property type="term" value="F:ATP hydrolysis activity"/>
    <property type="evidence" value="ECO:0007669"/>
    <property type="project" value="InterPro"/>
</dbReference>
<dbReference type="PANTHER" id="PTHR43335">
    <property type="entry name" value="ABC TRANSPORTER, ATP-BINDING PROTEIN"/>
    <property type="match status" value="1"/>
</dbReference>
<protein>
    <submittedName>
        <fullName evidence="6">ABC transporter ATP-binding protein</fullName>
    </submittedName>
    <submittedName>
        <fullName evidence="7">ABC-type multidrug transport system, ATPase component</fullName>
    </submittedName>
</protein>
<evidence type="ECO:0000256" key="4">
    <source>
        <dbReference type="ARBA" id="ARBA00022840"/>
    </source>
</evidence>
<dbReference type="CDD" id="cd03264">
    <property type="entry name" value="ABC_drug_resistance_like"/>
    <property type="match status" value="1"/>
</dbReference>
<dbReference type="PROSITE" id="PS00211">
    <property type="entry name" value="ABC_TRANSPORTER_1"/>
    <property type="match status" value="1"/>
</dbReference>
<evidence type="ECO:0000313" key="7">
    <source>
        <dbReference type="EMBL" id="SDG82311.1"/>
    </source>
</evidence>
<comment type="similarity">
    <text evidence="1">Belongs to the ABC transporter superfamily.</text>
</comment>
<dbReference type="InterPro" id="IPR027417">
    <property type="entry name" value="P-loop_NTPase"/>
</dbReference>
<keyword evidence="2" id="KW-0813">Transport</keyword>
<evidence type="ECO:0000313" key="9">
    <source>
        <dbReference type="Proteomes" id="UP000826616"/>
    </source>
</evidence>
<reference evidence="6 9" key="2">
    <citation type="submission" date="2021-08" db="EMBL/GenBank/DDBJ databases">
        <title>Complete genome sequence of the strain Aneurinibacillus thermoaerophilus CCM 8960.</title>
        <authorList>
            <person name="Musilova J."/>
            <person name="Kourilova X."/>
            <person name="Pernicova I."/>
            <person name="Bezdicek M."/>
            <person name="Lengerova M."/>
            <person name="Obruca S."/>
            <person name="Sedlar K."/>
        </authorList>
    </citation>
    <scope>NUCLEOTIDE SEQUENCE [LARGE SCALE GENOMIC DNA]</scope>
    <source>
        <strain evidence="6 9">CCM 8960</strain>
    </source>
</reference>
<sequence length="293" mass="32759">MKVTIDHVSKMYKDKVAINDVSAELTSGVYGLIGPNGAGKTTLMRMLADVLKPSSGRIMADGEDIKQLDDLYRALIGYLPQDCGFYSYFTAYRLLQYVAALKGLNRHDADRKIDELLHLVNLTKEKHKKIGTFSGGMKRRLGIAQALLNDPKFLILDEPTAGLDPKERVRFRNLLSEISGDRIVLLSTHIISDIEYIAKEVLILKNGQLLKQESPQSILNELNGKVWHVTVPAIELHKLEQHYTVGNVLRKGQEIEARVISDTAPAPTAVLQTPRLEDIYLCYFGEISGDTED</sequence>
<keyword evidence="3" id="KW-0547">Nucleotide-binding</keyword>
<keyword evidence="4 6" id="KW-0067">ATP-binding</keyword>
<dbReference type="SMART" id="SM00382">
    <property type="entry name" value="AAA"/>
    <property type="match status" value="1"/>
</dbReference>
<evidence type="ECO:0000256" key="2">
    <source>
        <dbReference type="ARBA" id="ARBA00022448"/>
    </source>
</evidence>
<accession>A0A1G7XE17</accession>
<evidence type="ECO:0000313" key="6">
    <source>
        <dbReference type="EMBL" id="QYY44105.1"/>
    </source>
</evidence>
<dbReference type="EMBL" id="FNDE01000003">
    <property type="protein sequence ID" value="SDG82311.1"/>
    <property type="molecule type" value="Genomic_DNA"/>
</dbReference>
<gene>
    <name evidence="6" type="ORF">K3F53_07970</name>
    <name evidence="7" type="ORF">SAMN04489735_1003160</name>
</gene>
<evidence type="ECO:0000256" key="1">
    <source>
        <dbReference type="ARBA" id="ARBA00005417"/>
    </source>
</evidence>
<dbReference type="AlphaFoldDB" id="A0A1G7XE17"/>
<feature type="domain" description="ABC transporter" evidence="5">
    <location>
        <begin position="3"/>
        <end position="231"/>
    </location>
</feature>
<evidence type="ECO:0000259" key="5">
    <source>
        <dbReference type="PROSITE" id="PS50893"/>
    </source>
</evidence>
<evidence type="ECO:0000256" key="3">
    <source>
        <dbReference type="ARBA" id="ARBA00022741"/>
    </source>
</evidence>
<organism evidence="7 8">
    <name type="scientific">Aneurinibacillus thermoaerophilus</name>
    <dbReference type="NCBI Taxonomy" id="143495"/>
    <lineage>
        <taxon>Bacteria</taxon>
        <taxon>Bacillati</taxon>
        <taxon>Bacillota</taxon>
        <taxon>Bacilli</taxon>
        <taxon>Bacillales</taxon>
        <taxon>Paenibacillaceae</taxon>
        <taxon>Aneurinibacillus group</taxon>
        <taxon>Aneurinibacillus</taxon>
    </lineage>
</organism>
<dbReference type="Gene3D" id="3.40.50.300">
    <property type="entry name" value="P-loop containing nucleotide triphosphate hydrolases"/>
    <property type="match status" value="1"/>
</dbReference>
<dbReference type="GO" id="GO:0005524">
    <property type="term" value="F:ATP binding"/>
    <property type="evidence" value="ECO:0007669"/>
    <property type="project" value="UniProtKB-KW"/>
</dbReference>
<dbReference type="PROSITE" id="PS50893">
    <property type="entry name" value="ABC_TRANSPORTER_2"/>
    <property type="match status" value="1"/>
</dbReference>
<evidence type="ECO:0000313" key="8">
    <source>
        <dbReference type="Proteomes" id="UP000198956"/>
    </source>
</evidence>
<dbReference type="RefSeq" id="WP_057899058.1">
    <property type="nucleotide sequence ID" value="NZ_CP080764.1"/>
</dbReference>
<dbReference type="OrthoDB" id="9804819at2"/>
<dbReference type="SUPFAM" id="SSF52540">
    <property type="entry name" value="P-loop containing nucleoside triphosphate hydrolases"/>
    <property type="match status" value="1"/>
</dbReference>
<reference evidence="7 8" key="1">
    <citation type="submission" date="2016-10" db="EMBL/GenBank/DDBJ databases">
        <authorList>
            <person name="de Groot N.N."/>
        </authorList>
    </citation>
    <scope>NUCLEOTIDE SEQUENCE [LARGE SCALE GENOMIC DNA]</scope>
    <source>
        <strain evidence="7 8">L 420-91</strain>
    </source>
</reference>
<dbReference type="Proteomes" id="UP000198956">
    <property type="component" value="Unassembled WGS sequence"/>
</dbReference>
<proteinExistence type="inferred from homology"/>
<dbReference type="InterPro" id="IPR017871">
    <property type="entry name" value="ABC_transporter-like_CS"/>
</dbReference>
<dbReference type="EMBL" id="CP080764">
    <property type="protein sequence ID" value="QYY44105.1"/>
    <property type="molecule type" value="Genomic_DNA"/>
</dbReference>
<dbReference type="InterPro" id="IPR003593">
    <property type="entry name" value="AAA+_ATPase"/>
</dbReference>
<dbReference type="PANTHER" id="PTHR43335:SF2">
    <property type="entry name" value="ABC TRANSPORTER, ATP-BINDING PROTEIN"/>
    <property type="match status" value="1"/>
</dbReference>
<dbReference type="Pfam" id="PF00005">
    <property type="entry name" value="ABC_tran"/>
    <property type="match status" value="1"/>
</dbReference>
<name>A0A1G7XE17_ANETH</name>